<dbReference type="PANTHER" id="PTHR23310">
    <property type="entry name" value="ACYL-COA-BINDING PROTEIN, ACBP"/>
    <property type="match status" value="1"/>
</dbReference>
<keyword evidence="4" id="KW-1185">Reference proteome</keyword>
<dbReference type="AlphaFoldDB" id="A0A1M5SC37"/>
<dbReference type="InterPro" id="IPR000582">
    <property type="entry name" value="Acyl-CoA-binding_protein"/>
</dbReference>
<dbReference type="PROSITE" id="PS00880">
    <property type="entry name" value="ACB_1"/>
    <property type="match status" value="1"/>
</dbReference>
<evidence type="ECO:0000256" key="1">
    <source>
        <dbReference type="ARBA" id="ARBA00023121"/>
    </source>
</evidence>
<organism evidence="3 4">
    <name type="scientific">Ferrimonas marina</name>
    <dbReference type="NCBI Taxonomy" id="299255"/>
    <lineage>
        <taxon>Bacteria</taxon>
        <taxon>Pseudomonadati</taxon>
        <taxon>Pseudomonadota</taxon>
        <taxon>Gammaproteobacteria</taxon>
        <taxon>Alteromonadales</taxon>
        <taxon>Ferrimonadaceae</taxon>
        <taxon>Ferrimonas</taxon>
    </lineage>
</organism>
<dbReference type="PRINTS" id="PR00689">
    <property type="entry name" value="ACOABINDINGP"/>
</dbReference>
<dbReference type="PROSITE" id="PS51228">
    <property type="entry name" value="ACB_2"/>
    <property type="match status" value="1"/>
</dbReference>
<evidence type="ECO:0000259" key="2">
    <source>
        <dbReference type="PROSITE" id="PS51228"/>
    </source>
</evidence>
<dbReference type="SUPFAM" id="SSF47027">
    <property type="entry name" value="Acyl-CoA binding protein"/>
    <property type="match status" value="1"/>
</dbReference>
<proteinExistence type="predicted"/>
<dbReference type="OrthoDB" id="5625302at2"/>
<dbReference type="Proteomes" id="UP000184268">
    <property type="component" value="Unassembled WGS sequence"/>
</dbReference>
<dbReference type="InterPro" id="IPR022408">
    <property type="entry name" value="Acyl-CoA-binding_prot_CS"/>
</dbReference>
<evidence type="ECO:0000313" key="4">
    <source>
        <dbReference type="Proteomes" id="UP000184268"/>
    </source>
</evidence>
<dbReference type="InterPro" id="IPR035984">
    <property type="entry name" value="Acyl-CoA-binding_sf"/>
</dbReference>
<dbReference type="PANTHER" id="PTHR23310:SF62">
    <property type="entry name" value="ACYL-COA BINDING PROTEIN 1, ISOFORM A"/>
    <property type="match status" value="1"/>
</dbReference>
<reference evidence="3 4" key="1">
    <citation type="submission" date="2016-11" db="EMBL/GenBank/DDBJ databases">
        <authorList>
            <person name="Jaros S."/>
            <person name="Januszkiewicz K."/>
            <person name="Wedrychowicz H."/>
        </authorList>
    </citation>
    <scope>NUCLEOTIDE SEQUENCE [LARGE SCALE GENOMIC DNA]</scope>
    <source>
        <strain evidence="3 4">DSM 16917</strain>
    </source>
</reference>
<dbReference type="GO" id="GO:0006631">
    <property type="term" value="P:fatty acid metabolic process"/>
    <property type="evidence" value="ECO:0007669"/>
    <property type="project" value="TreeGrafter"/>
</dbReference>
<protein>
    <submittedName>
        <fullName evidence="3">Acyl-CoA-binding protein</fullName>
    </submittedName>
</protein>
<feature type="domain" description="ACB" evidence="2">
    <location>
        <begin position="5"/>
        <end position="88"/>
    </location>
</feature>
<gene>
    <name evidence="3" type="ORF">SAMN02745129_1949</name>
</gene>
<evidence type="ECO:0000313" key="3">
    <source>
        <dbReference type="EMBL" id="SHH36094.1"/>
    </source>
</evidence>
<dbReference type="Pfam" id="PF00887">
    <property type="entry name" value="ACBP"/>
    <property type="match status" value="1"/>
</dbReference>
<sequence length="88" mass="9787">MTTPLPQAFEQAQARVKALSARPTDEQLLNLYGAFKQATEGDVQGDRPGFFDFKAGAKYAAWENLRGMSEDDAMTRYIQLVDALTDRA</sequence>
<accession>A0A1M5SC37</accession>
<name>A0A1M5SC37_9GAMM</name>
<keyword evidence="1" id="KW-0446">Lipid-binding</keyword>
<dbReference type="EMBL" id="FQXG01000002">
    <property type="protein sequence ID" value="SHH36094.1"/>
    <property type="molecule type" value="Genomic_DNA"/>
</dbReference>
<dbReference type="Gene3D" id="1.20.80.10">
    <property type="match status" value="1"/>
</dbReference>
<dbReference type="InterPro" id="IPR014352">
    <property type="entry name" value="FERM/acyl-CoA-bd_prot_sf"/>
</dbReference>
<dbReference type="STRING" id="299255.SAMN02745129_1949"/>
<dbReference type="GO" id="GO:0000062">
    <property type="term" value="F:fatty-acyl-CoA binding"/>
    <property type="evidence" value="ECO:0007669"/>
    <property type="project" value="InterPro"/>
</dbReference>
<dbReference type="RefSeq" id="WP_067663179.1">
    <property type="nucleotide sequence ID" value="NZ_FQXG01000002.1"/>
</dbReference>